<dbReference type="InterPro" id="IPR045864">
    <property type="entry name" value="aa-tRNA-synth_II/BPL/LPL"/>
</dbReference>
<gene>
    <name evidence="1" type="ORF">GA0070215_13215</name>
</gene>
<dbReference type="SUPFAM" id="SSF55681">
    <property type="entry name" value="Class II aaRS and biotin synthetases"/>
    <property type="match status" value="1"/>
</dbReference>
<dbReference type="Gene3D" id="3.30.930.10">
    <property type="entry name" value="Bira Bifunctional Protein, Domain 2"/>
    <property type="match status" value="1"/>
</dbReference>
<proteinExistence type="predicted"/>
<dbReference type="EMBL" id="FMCV01000032">
    <property type="protein sequence ID" value="SCF45015.1"/>
    <property type="molecule type" value="Genomic_DNA"/>
</dbReference>
<accession>A0A1C5AIG4</accession>
<evidence type="ECO:0000313" key="1">
    <source>
        <dbReference type="EMBL" id="SCF45015.1"/>
    </source>
</evidence>
<dbReference type="GO" id="GO:0004812">
    <property type="term" value="F:aminoacyl-tRNA ligase activity"/>
    <property type="evidence" value="ECO:0007669"/>
    <property type="project" value="UniProtKB-KW"/>
</dbReference>
<organism evidence="1 2">
    <name type="scientific">Micromonospora marina</name>
    <dbReference type="NCBI Taxonomy" id="307120"/>
    <lineage>
        <taxon>Bacteria</taxon>
        <taxon>Bacillati</taxon>
        <taxon>Actinomycetota</taxon>
        <taxon>Actinomycetes</taxon>
        <taxon>Micromonosporales</taxon>
        <taxon>Micromonosporaceae</taxon>
        <taxon>Micromonospora</taxon>
    </lineage>
</organism>
<evidence type="ECO:0000313" key="2">
    <source>
        <dbReference type="Proteomes" id="UP000198551"/>
    </source>
</evidence>
<keyword evidence="1" id="KW-0436">Ligase</keyword>
<dbReference type="AlphaFoldDB" id="A0A1C5AIG4"/>
<sequence length="279" mass="30092">MSPSVSAVPESPAGRLFDGGWLAPVGVTGAFSCTPKFERVVSWLEAVLTVADPAGSPGPQVFPPLMSRMVIERAEYAAAFPHLLGTVGTYPGGPGDADTVLMPAVCYGVYQELADATVDGPRQFDVTGYCHRHEATSELGRFRTFRMREFVLVADAPAALRWRDDWIDRGRHLFSRLGLPVKVEPASDPFFGPGSDLLRDSQIGQSLKWEFVVPLTGEGPGTAIASANSHKDHLGKRFGIRYRDAGPAHTSCVAFGLERIVLAMIHAHGDDPAAWPEPV</sequence>
<name>A0A1C5AIG4_9ACTN</name>
<dbReference type="Proteomes" id="UP000198551">
    <property type="component" value="Unassembled WGS sequence"/>
</dbReference>
<reference evidence="2" key="1">
    <citation type="submission" date="2016-06" db="EMBL/GenBank/DDBJ databases">
        <authorList>
            <person name="Varghese N."/>
        </authorList>
    </citation>
    <scope>NUCLEOTIDE SEQUENCE [LARGE SCALE GENOMIC DNA]</scope>
    <source>
        <strain evidence="2">DSM 45555</strain>
    </source>
</reference>
<protein>
    <submittedName>
        <fullName evidence="1">tRNA synthetase class II core domain (G, H, P, S and T)</fullName>
    </submittedName>
</protein>
<keyword evidence="1" id="KW-0030">Aminoacyl-tRNA synthetase</keyword>
<keyword evidence="2" id="KW-1185">Reference proteome</keyword>